<dbReference type="KEGG" id="stax:MC45_15005"/>
<feature type="transmembrane region" description="Helical" evidence="1">
    <location>
        <begin position="123"/>
        <end position="143"/>
    </location>
</feature>
<dbReference type="Pfam" id="PF07786">
    <property type="entry name" value="HGSNAT_cat"/>
    <property type="match status" value="1"/>
</dbReference>
<dbReference type="RefSeq" id="WP_038664836.1">
    <property type="nucleotide sequence ID" value="NZ_CP009571.1"/>
</dbReference>
<keyword evidence="4" id="KW-1185">Reference proteome</keyword>
<dbReference type="EMBL" id="CP009571">
    <property type="protein sequence ID" value="AIT07460.1"/>
    <property type="molecule type" value="Genomic_DNA"/>
</dbReference>
<feature type="transmembrane region" description="Helical" evidence="1">
    <location>
        <begin position="348"/>
        <end position="367"/>
    </location>
</feature>
<feature type="domain" description="Heparan-alpha-glucosaminide N-acetyltransferase catalytic" evidence="2">
    <location>
        <begin position="14"/>
        <end position="222"/>
    </location>
</feature>
<keyword evidence="1" id="KW-1133">Transmembrane helix</keyword>
<accession>A0A097EIR6</accession>
<reference evidence="3 4" key="1">
    <citation type="submission" date="2014-09" db="EMBL/GenBank/DDBJ databases">
        <title>Using Illumina technology Improving SMRT sequencing Genome Assembly by RASTools.</title>
        <authorList>
            <person name="Zhou Y."/>
            <person name="Ma T."/>
            <person name="Liu T."/>
        </authorList>
    </citation>
    <scope>NUCLEOTIDE SEQUENCE [LARGE SCALE GENOMIC DNA]</scope>
    <source>
        <strain evidence="3 4">ATCC 55669</strain>
    </source>
</reference>
<dbReference type="STRING" id="1549858.MC45_15005"/>
<evidence type="ECO:0000259" key="2">
    <source>
        <dbReference type="Pfam" id="PF07786"/>
    </source>
</evidence>
<dbReference type="PANTHER" id="PTHR40407:SF1">
    <property type="entry name" value="HEPARAN-ALPHA-GLUCOSAMINIDE N-ACETYLTRANSFERASE CATALYTIC DOMAIN-CONTAINING PROTEIN"/>
    <property type="match status" value="1"/>
</dbReference>
<dbReference type="InterPro" id="IPR012429">
    <property type="entry name" value="HGSNAT_cat"/>
</dbReference>
<protein>
    <submittedName>
        <fullName evidence="3">Membrane protein</fullName>
    </submittedName>
</protein>
<dbReference type="AlphaFoldDB" id="A0A097EIR6"/>
<organism evidence="3 4">
    <name type="scientific">Sphingomonas taxi</name>
    <dbReference type="NCBI Taxonomy" id="1549858"/>
    <lineage>
        <taxon>Bacteria</taxon>
        <taxon>Pseudomonadati</taxon>
        <taxon>Pseudomonadota</taxon>
        <taxon>Alphaproteobacteria</taxon>
        <taxon>Sphingomonadales</taxon>
        <taxon>Sphingomonadaceae</taxon>
        <taxon>Sphingomonas</taxon>
    </lineage>
</organism>
<keyword evidence="1" id="KW-0472">Membrane</keyword>
<dbReference type="Proteomes" id="UP000033200">
    <property type="component" value="Chromosome"/>
</dbReference>
<feature type="transmembrane region" description="Helical" evidence="1">
    <location>
        <begin position="283"/>
        <end position="301"/>
    </location>
</feature>
<feature type="transmembrane region" description="Helical" evidence="1">
    <location>
        <begin position="148"/>
        <end position="164"/>
    </location>
</feature>
<dbReference type="PANTHER" id="PTHR40407">
    <property type="entry name" value="MEMBRANE PROTEIN-LIKE PROTEIN"/>
    <property type="match status" value="1"/>
</dbReference>
<dbReference type="eggNOG" id="COG3503">
    <property type="taxonomic scope" value="Bacteria"/>
</dbReference>
<dbReference type="HOGENOM" id="CLU_054519_0_0_5"/>
<gene>
    <name evidence="3" type="ORF">MC45_15005</name>
</gene>
<feature type="transmembrane region" description="Helical" evidence="1">
    <location>
        <begin position="202"/>
        <end position="220"/>
    </location>
</feature>
<sequence length="385" mass="41575">MSSRADATTVRPPRIVSIDALRGLVILLMLVDHSREFFFLHAQVADPMDLRTTAPALVATRLAAHLCAPVFVALTGLAAWLYAAPRGGQKAASAFLAKRGLFLVALEWTVVNFAWTFDVTPATVFLQVIWAIGLSMIALAALVHLPRAALVAVGLVILLGHNLLDPVSIAQGQPGHDLWAILHDRGFIDLPWGGRARTSYPVLPWIGVIALGYAIGPWFARDVAPVWRRRRLLTTGLAMLTGFVTLRLVNGYGEPVPWQASDDALVTALGFLNLTKYPPSADFLLLTLGLGAGLLAGLEALPRRPAAILAVFGGAPLFFYLLHLYLLHAGNRVVAAAIGRDGLVSVPAVGWLWLIAAAVAVPCWFACRRFAAAKRASDAWWLRYL</sequence>
<name>A0A097EIR6_9SPHN</name>
<evidence type="ECO:0000313" key="4">
    <source>
        <dbReference type="Proteomes" id="UP000033200"/>
    </source>
</evidence>
<feature type="transmembrane region" description="Helical" evidence="1">
    <location>
        <begin position="308"/>
        <end position="328"/>
    </location>
</feature>
<feature type="transmembrane region" description="Helical" evidence="1">
    <location>
        <begin position="62"/>
        <end position="84"/>
    </location>
</feature>
<evidence type="ECO:0000256" key="1">
    <source>
        <dbReference type="SAM" id="Phobius"/>
    </source>
</evidence>
<evidence type="ECO:0000313" key="3">
    <source>
        <dbReference type="EMBL" id="AIT07460.1"/>
    </source>
</evidence>
<keyword evidence="1" id="KW-0812">Transmembrane</keyword>
<proteinExistence type="predicted"/>
<feature type="transmembrane region" description="Helical" evidence="1">
    <location>
        <begin position="232"/>
        <end position="249"/>
    </location>
</feature>